<reference evidence="1 2" key="1">
    <citation type="submission" date="2017-08" db="EMBL/GenBank/DDBJ databases">
        <title>Genomic and metabolic characterisation of spoilage-associated Pseudomonas species.</title>
        <authorList>
            <person name="Stanborough T."/>
            <person name="Fegan N."/>
            <person name="Powell S.M."/>
            <person name="Singh T."/>
            <person name="Tamplin M.L."/>
            <person name="Chandry P.S."/>
        </authorList>
    </citation>
    <scope>NUCLEOTIDE SEQUENCE [LARGE SCALE GENOMIC DNA]</scope>
    <source>
        <strain evidence="1 2">L1814</strain>
    </source>
</reference>
<dbReference type="GeneID" id="61881510"/>
<dbReference type="EMBL" id="NQKG01000017">
    <property type="protein sequence ID" value="OZY54078.1"/>
    <property type="molecule type" value="Genomic_DNA"/>
</dbReference>
<accession>A0ABX4GIX1</accession>
<comment type="caution">
    <text evidence="1">The sequence shown here is derived from an EMBL/GenBank/DDBJ whole genome shotgun (WGS) entry which is preliminary data.</text>
</comment>
<protein>
    <submittedName>
        <fullName evidence="1">DNA-packaging protein</fullName>
    </submittedName>
</protein>
<dbReference type="Proteomes" id="UP000216897">
    <property type="component" value="Unassembled WGS sequence"/>
</dbReference>
<gene>
    <name evidence="1" type="ORF">CJF38_16555</name>
</gene>
<dbReference type="RefSeq" id="WP_080960185.1">
    <property type="nucleotide sequence ID" value="NZ_CP062158.2"/>
</dbReference>
<dbReference type="Pfam" id="PF07471">
    <property type="entry name" value="Phage_Nu1"/>
    <property type="match status" value="1"/>
</dbReference>
<proteinExistence type="predicted"/>
<sequence length="184" mass="20493">MANTSITRQPFWLNKTRMAESLGISVQAFDKWGVDAVAKVGRESFYDVRSVLDNRLKHQGVKQQPTGPDGENLDPLIEYRLLQERLRLTGAQADAQERKNKVQDKDLVPVGFMVFALGRLSAMLGSTLDTIPKSLKRKHPDIAIRHLEALEREIAVTRNEAAGLSEAIPEILDDYIATLDEGVG</sequence>
<dbReference type="InterPro" id="IPR010906">
    <property type="entry name" value="Phage_lambda_Nu1_terminase-ssu"/>
</dbReference>
<keyword evidence="2" id="KW-1185">Reference proteome</keyword>
<organism evidence="1 2">
    <name type="scientific">Pseudomonas lundensis</name>
    <dbReference type="NCBI Taxonomy" id="86185"/>
    <lineage>
        <taxon>Bacteria</taxon>
        <taxon>Pseudomonadati</taxon>
        <taxon>Pseudomonadota</taxon>
        <taxon>Gammaproteobacteria</taxon>
        <taxon>Pseudomonadales</taxon>
        <taxon>Pseudomonadaceae</taxon>
        <taxon>Pseudomonas</taxon>
    </lineage>
</organism>
<name>A0ABX4GIX1_9PSED</name>
<evidence type="ECO:0000313" key="2">
    <source>
        <dbReference type="Proteomes" id="UP000216897"/>
    </source>
</evidence>
<evidence type="ECO:0000313" key="1">
    <source>
        <dbReference type="EMBL" id="OZY54078.1"/>
    </source>
</evidence>